<name>A0A7X6DMY4_9BACT</name>
<reference evidence="1 2" key="1">
    <citation type="journal article" date="2020" name="Nature">
        <title>Bacterial chemolithoautotrophy via manganese oxidation.</title>
        <authorList>
            <person name="Yu H."/>
            <person name="Leadbetter J.R."/>
        </authorList>
    </citation>
    <scope>NUCLEOTIDE SEQUENCE [LARGE SCALE GENOMIC DNA]</scope>
    <source>
        <strain evidence="1 2">Mn-1</strain>
    </source>
</reference>
<dbReference type="NCBIfam" id="TIGR03184">
    <property type="entry name" value="DNA_S_dndE"/>
    <property type="match status" value="1"/>
</dbReference>
<comment type="caution">
    <text evidence="1">The sequence shown here is derived from an EMBL/GenBank/DDBJ whole genome shotgun (WGS) entry which is preliminary data.</text>
</comment>
<gene>
    <name evidence="1" type="primary">dndE</name>
    <name evidence="1" type="ORF">MNODULE_05130</name>
</gene>
<dbReference type="Gene3D" id="1.10.1220.160">
    <property type="entry name" value="DNA sulphur modification protein DndE"/>
    <property type="match status" value="1"/>
</dbReference>
<dbReference type="InterPro" id="IPR038472">
    <property type="entry name" value="DndE_sf"/>
</dbReference>
<protein>
    <submittedName>
        <fullName evidence="1">DNA sulfur modification protein DndE</fullName>
    </submittedName>
</protein>
<dbReference type="AlphaFoldDB" id="A0A7X6DMY4"/>
<proteinExistence type="predicted"/>
<sequence>MKITKLRLTKEASNRLRFLAGKTGLTPNLLCRLGFCLSLNEPSIPNPTDYPEEDREFNRYTLLGEYDLLFVSLLKQRCYQDGLELSDLSDHFRAHMNRGVVLLQKRIKGVGDIVELLQ</sequence>
<dbReference type="RefSeq" id="WP_168058387.1">
    <property type="nucleotide sequence ID" value="NZ_VTOW01000001.1"/>
</dbReference>
<dbReference type="InterPro" id="IPR014969">
    <property type="entry name" value="DNA_S_DndE"/>
</dbReference>
<keyword evidence="2" id="KW-1185">Reference proteome</keyword>
<dbReference type="Proteomes" id="UP000534783">
    <property type="component" value="Unassembled WGS sequence"/>
</dbReference>
<accession>A0A7X6DMY4</accession>
<evidence type="ECO:0000313" key="1">
    <source>
        <dbReference type="EMBL" id="NKE70124.1"/>
    </source>
</evidence>
<organism evidence="1 2">
    <name type="scientific">Candidatus Manganitrophus noduliformans</name>
    <dbReference type="NCBI Taxonomy" id="2606439"/>
    <lineage>
        <taxon>Bacteria</taxon>
        <taxon>Pseudomonadati</taxon>
        <taxon>Nitrospirota</taxon>
        <taxon>Nitrospiria</taxon>
        <taxon>Candidatus Troglogloeales</taxon>
        <taxon>Candidatus Manganitrophaceae</taxon>
        <taxon>Candidatus Manganitrophus</taxon>
    </lineage>
</organism>
<dbReference type="Pfam" id="PF08870">
    <property type="entry name" value="DndE"/>
    <property type="match status" value="1"/>
</dbReference>
<dbReference type="EMBL" id="VTOW01000001">
    <property type="protein sequence ID" value="NKE70124.1"/>
    <property type="molecule type" value="Genomic_DNA"/>
</dbReference>
<evidence type="ECO:0000313" key="2">
    <source>
        <dbReference type="Proteomes" id="UP000534783"/>
    </source>
</evidence>